<evidence type="ECO:0000313" key="1">
    <source>
        <dbReference type="EMBL" id="MFC6007001.1"/>
    </source>
</evidence>
<comment type="caution">
    <text evidence="1">The sequence shown here is derived from an EMBL/GenBank/DDBJ whole genome shotgun (WGS) entry which is preliminary data.</text>
</comment>
<name>A0ABW1JCF9_9ACTN</name>
<protein>
    <submittedName>
        <fullName evidence="1">Sulfotransferase family 2 domain-containing protein</fullName>
    </submittedName>
</protein>
<proteinExistence type="predicted"/>
<dbReference type="Pfam" id="PF03567">
    <property type="entry name" value="Sulfotransfer_2"/>
    <property type="match status" value="1"/>
</dbReference>
<dbReference type="RefSeq" id="WP_345718463.1">
    <property type="nucleotide sequence ID" value="NZ_BAABFP010000008.1"/>
</dbReference>
<gene>
    <name evidence="1" type="ORF">ACFQDO_07645</name>
</gene>
<sequence length="305" mass="33588">MSESAEFSTWVRDYNGLAFLHPQWRLLFISVPKAAGTSLNIALTRSAGIPFPGRFLYSTGEESLVSQTIWDGAAGGRPTVDGLADPAYDRLMREGLGTVFTVVRHPVARLLSTWSSKYLVRAPYYRTRIGLPDDALVQFTELDQVLADLDRLVDHLYENPGIERRDGHLTAQRDLLRGDLRRFDHVGRAERLPDTVGWLSARLAELGVGLHPVGRDNESVASVDPAMLRPRTLSRMRDLAAADCAFLGYDVDDLPTGGSLCAASLPAINREIEHQVRAEVLHRAGRPRVATAARGLLGRARSLVS</sequence>
<organism evidence="1 2">
    <name type="scientific">Angustibacter luteus</name>
    <dbReference type="NCBI Taxonomy" id="658456"/>
    <lineage>
        <taxon>Bacteria</taxon>
        <taxon>Bacillati</taxon>
        <taxon>Actinomycetota</taxon>
        <taxon>Actinomycetes</taxon>
        <taxon>Kineosporiales</taxon>
        <taxon>Kineosporiaceae</taxon>
    </lineage>
</organism>
<accession>A0ABW1JCF9</accession>
<keyword evidence="2" id="KW-1185">Reference proteome</keyword>
<dbReference type="InterPro" id="IPR005331">
    <property type="entry name" value="Sulfotransferase"/>
</dbReference>
<reference evidence="2" key="1">
    <citation type="journal article" date="2019" name="Int. J. Syst. Evol. Microbiol.">
        <title>The Global Catalogue of Microorganisms (GCM) 10K type strain sequencing project: providing services to taxonomists for standard genome sequencing and annotation.</title>
        <authorList>
            <consortium name="The Broad Institute Genomics Platform"/>
            <consortium name="The Broad Institute Genome Sequencing Center for Infectious Disease"/>
            <person name="Wu L."/>
            <person name="Ma J."/>
        </authorList>
    </citation>
    <scope>NUCLEOTIDE SEQUENCE [LARGE SCALE GENOMIC DNA]</scope>
    <source>
        <strain evidence="2">KACC 14249</strain>
    </source>
</reference>
<dbReference type="Proteomes" id="UP001596189">
    <property type="component" value="Unassembled WGS sequence"/>
</dbReference>
<evidence type="ECO:0000313" key="2">
    <source>
        <dbReference type="Proteomes" id="UP001596189"/>
    </source>
</evidence>
<dbReference type="EMBL" id="JBHSRD010000003">
    <property type="protein sequence ID" value="MFC6007001.1"/>
    <property type="molecule type" value="Genomic_DNA"/>
</dbReference>